<feature type="non-terminal residue" evidence="1">
    <location>
        <position position="1"/>
    </location>
</feature>
<evidence type="ECO:0000313" key="1">
    <source>
        <dbReference type="EMBL" id="KFM60331.1"/>
    </source>
</evidence>
<dbReference type="AlphaFoldDB" id="A0A087T5E2"/>
<gene>
    <name evidence="1" type="ORF">X975_11686</name>
</gene>
<dbReference type="EMBL" id="KK113498">
    <property type="protein sequence ID" value="KFM60331.1"/>
    <property type="molecule type" value="Genomic_DNA"/>
</dbReference>
<name>A0A087T5E2_STEMI</name>
<dbReference type="STRING" id="407821.A0A087T5E2"/>
<reference evidence="1 2" key="1">
    <citation type="submission" date="2013-11" db="EMBL/GenBank/DDBJ databases">
        <title>Genome sequencing of Stegodyphus mimosarum.</title>
        <authorList>
            <person name="Bechsgaard J."/>
        </authorList>
    </citation>
    <scope>NUCLEOTIDE SEQUENCE [LARGE SCALE GENOMIC DNA]</scope>
</reference>
<feature type="non-terminal residue" evidence="1">
    <location>
        <position position="60"/>
    </location>
</feature>
<organism evidence="1 2">
    <name type="scientific">Stegodyphus mimosarum</name>
    <name type="common">African social velvet spider</name>
    <dbReference type="NCBI Taxonomy" id="407821"/>
    <lineage>
        <taxon>Eukaryota</taxon>
        <taxon>Metazoa</taxon>
        <taxon>Ecdysozoa</taxon>
        <taxon>Arthropoda</taxon>
        <taxon>Chelicerata</taxon>
        <taxon>Arachnida</taxon>
        <taxon>Araneae</taxon>
        <taxon>Araneomorphae</taxon>
        <taxon>Entelegynae</taxon>
        <taxon>Eresoidea</taxon>
        <taxon>Eresidae</taxon>
        <taxon>Stegodyphus</taxon>
    </lineage>
</organism>
<protein>
    <submittedName>
        <fullName evidence="1">Meiotic recombination protein DMC1/LIM15-like protein</fullName>
    </submittedName>
</protein>
<proteinExistence type="predicted"/>
<accession>A0A087T5E2</accession>
<keyword evidence="2" id="KW-1185">Reference proteome</keyword>
<dbReference type="Proteomes" id="UP000054359">
    <property type="component" value="Unassembled WGS sequence"/>
</dbReference>
<dbReference type="Gene3D" id="1.10.150.20">
    <property type="entry name" value="5' to 3' exonuclease, C-terminal subdomain"/>
    <property type="match status" value="1"/>
</dbReference>
<evidence type="ECO:0000313" key="2">
    <source>
        <dbReference type="Proteomes" id="UP000054359"/>
    </source>
</evidence>
<sequence length="60" mass="6988">ISYFLYPNQANMAYPEQSLEENELYEEEEESFFQDIDLLQNHGINVADIKKLKTSGICTI</sequence>